<sequence>MKLIIQIPCYNEAEVLPTTLRNLPRQIEGVDCVEVLVIDDGSTDNTAEVARTAGADHIVRLKRHAGLAEAFKVGLDACLRLGADIIVNTDADEQYKPEDIPTLIAPILRGEAELVIGDRGVAAQPNFSPIKRRLQTWGSQVVSQAAGIPIPDATSGFRAMTREVALRTNVLSHYSYTLETLIQAGNHRFAIASVPVRTNPPRRPSRLMRGLWDYLLNSGVTIVRAYTMYRPLRVFTTIGLGLIALGLVPLVRFLIFYFQGRGSGNVQSLILGAVLLIVGFQTILIGLVADLINFNRKLLEEILYRERLQTNAHSTTEPRPAASSHDQRPPLRGV</sequence>
<evidence type="ECO:0000313" key="4">
    <source>
        <dbReference type="EMBL" id="MDT8898017.1"/>
    </source>
</evidence>
<proteinExistence type="predicted"/>
<feature type="transmembrane region" description="Helical" evidence="2">
    <location>
        <begin position="269"/>
        <end position="289"/>
    </location>
</feature>
<evidence type="ECO:0000259" key="3">
    <source>
        <dbReference type="Pfam" id="PF00535"/>
    </source>
</evidence>
<protein>
    <submittedName>
        <fullName evidence="4">Glycosyltransferase family 2 protein</fullName>
    </submittedName>
</protein>
<dbReference type="PANTHER" id="PTHR48090:SF7">
    <property type="entry name" value="RFBJ PROTEIN"/>
    <property type="match status" value="1"/>
</dbReference>
<keyword evidence="2" id="KW-0472">Membrane</keyword>
<feature type="compositionally biased region" description="Basic and acidic residues" evidence="1">
    <location>
        <begin position="325"/>
        <end position="334"/>
    </location>
</feature>
<gene>
    <name evidence="4" type="ORF">QYE77_07020</name>
</gene>
<name>A0ABU3NMG8_9CHLR</name>
<reference evidence="4 5" key="1">
    <citation type="submission" date="2023-07" db="EMBL/GenBank/DDBJ databases">
        <title>Novel species of Thermanaerothrix with wide hydrolytic capabilities.</title>
        <authorList>
            <person name="Zayulina K.S."/>
            <person name="Podosokorskaya O.A."/>
            <person name="Elcheninov A.G."/>
        </authorList>
    </citation>
    <scope>NUCLEOTIDE SEQUENCE [LARGE SCALE GENOMIC DNA]</scope>
    <source>
        <strain evidence="4 5">4228-RoL</strain>
    </source>
</reference>
<dbReference type="RefSeq" id="WP_315624664.1">
    <property type="nucleotide sequence ID" value="NZ_JAUHMF010000001.1"/>
</dbReference>
<evidence type="ECO:0000313" key="5">
    <source>
        <dbReference type="Proteomes" id="UP001254165"/>
    </source>
</evidence>
<keyword evidence="2" id="KW-0812">Transmembrane</keyword>
<dbReference type="PANTHER" id="PTHR48090">
    <property type="entry name" value="UNDECAPRENYL-PHOSPHATE 4-DEOXY-4-FORMAMIDO-L-ARABINOSE TRANSFERASE-RELATED"/>
    <property type="match status" value="1"/>
</dbReference>
<dbReference type="Proteomes" id="UP001254165">
    <property type="component" value="Unassembled WGS sequence"/>
</dbReference>
<organism evidence="4 5">
    <name type="scientific">Thermanaerothrix solaris</name>
    <dbReference type="NCBI Taxonomy" id="3058434"/>
    <lineage>
        <taxon>Bacteria</taxon>
        <taxon>Bacillati</taxon>
        <taxon>Chloroflexota</taxon>
        <taxon>Anaerolineae</taxon>
        <taxon>Anaerolineales</taxon>
        <taxon>Anaerolineaceae</taxon>
        <taxon>Thermanaerothrix</taxon>
    </lineage>
</organism>
<keyword evidence="2" id="KW-1133">Transmembrane helix</keyword>
<evidence type="ECO:0000256" key="2">
    <source>
        <dbReference type="SAM" id="Phobius"/>
    </source>
</evidence>
<dbReference type="InterPro" id="IPR050256">
    <property type="entry name" value="Glycosyltransferase_2"/>
</dbReference>
<keyword evidence="5" id="KW-1185">Reference proteome</keyword>
<dbReference type="InterPro" id="IPR029044">
    <property type="entry name" value="Nucleotide-diphossugar_trans"/>
</dbReference>
<comment type="caution">
    <text evidence="4">The sequence shown here is derived from an EMBL/GenBank/DDBJ whole genome shotgun (WGS) entry which is preliminary data.</text>
</comment>
<dbReference type="Pfam" id="PF00535">
    <property type="entry name" value="Glycos_transf_2"/>
    <property type="match status" value="1"/>
</dbReference>
<dbReference type="SUPFAM" id="SSF53448">
    <property type="entry name" value="Nucleotide-diphospho-sugar transferases"/>
    <property type="match status" value="1"/>
</dbReference>
<dbReference type="CDD" id="cd04179">
    <property type="entry name" value="DPM_DPG-synthase_like"/>
    <property type="match status" value="1"/>
</dbReference>
<feature type="domain" description="Glycosyltransferase 2-like" evidence="3">
    <location>
        <begin position="7"/>
        <end position="165"/>
    </location>
</feature>
<dbReference type="InterPro" id="IPR001173">
    <property type="entry name" value="Glyco_trans_2-like"/>
</dbReference>
<dbReference type="Gene3D" id="3.90.550.10">
    <property type="entry name" value="Spore Coat Polysaccharide Biosynthesis Protein SpsA, Chain A"/>
    <property type="match status" value="1"/>
</dbReference>
<feature type="transmembrane region" description="Helical" evidence="2">
    <location>
        <begin position="235"/>
        <end position="257"/>
    </location>
</feature>
<evidence type="ECO:0000256" key="1">
    <source>
        <dbReference type="SAM" id="MobiDB-lite"/>
    </source>
</evidence>
<dbReference type="EMBL" id="JAUHMF010000001">
    <property type="protein sequence ID" value="MDT8898017.1"/>
    <property type="molecule type" value="Genomic_DNA"/>
</dbReference>
<feature type="region of interest" description="Disordered" evidence="1">
    <location>
        <begin position="311"/>
        <end position="334"/>
    </location>
</feature>
<accession>A0ABU3NMG8</accession>